<dbReference type="GeneID" id="106817152"/>
<evidence type="ECO:0000313" key="3">
    <source>
        <dbReference type="RefSeq" id="XP_014677290.1"/>
    </source>
</evidence>
<evidence type="ECO:0000256" key="1">
    <source>
        <dbReference type="SAM" id="MobiDB-lite"/>
    </source>
</evidence>
<reference evidence="3" key="1">
    <citation type="submission" date="2025-08" db="UniProtKB">
        <authorList>
            <consortium name="RefSeq"/>
        </authorList>
    </citation>
    <scope>IDENTIFICATION</scope>
</reference>
<keyword evidence="2" id="KW-1185">Reference proteome</keyword>
<gene>
    <name evidence="3" type="primary">LOC106817152</name>
</gene>
<name>A0ABM1EYL9_PRICU</name>
<evidence type="ECO:0000313" key="2">
    <source>
        <dbReference type="Proteomes" id="UP000695022"/>
    </source>
</evidence>
<feature type="compositionally biased region" description="Basic and acidic residues" evidence="1">
    <location>
        <begin position="105"/>
        <end position="118"/>
    </location>
</feature>
<sequence length="230" mass="25250">MIRGVRCRDTSRQHGENVTHGDRMGAELRRMEVAARGAGSIIEAGTKTSEDWQESGDERTENVALTVYWLGTVARETETFNRPQLDVSAFVNLLKYKPHTVTEILPERETKKGGEKRGRSPSAQRDSSYESASDKQEDDLSPVRMPGKHHPSAELEATQGDETCFSTNGLYLGCTRTTCAAEAACPPPAASVAGGMEEERVWSMRVWVCGDVRAGPMRWGCTGVVMAGWL</sequence>
<feature type="compositionally biased region" description="Polar residues" evidence="1">
    <location>
        <begin position="121"/>
        <end position="131"/>
    </location>
</feature>
<organism evidence="2 3">
    <name type="scientific">Priapulus caudatus</name>
    <name type="common">Priapulid worm</name>
    <dbReference type="NCBI Taxonomy" id="37621"/>
    <lineage>
        <taxon>Eukaryota</taxon>
        <taxon>Metazoa</taxon>
        <taxon>Ecdysozoa</taxon>
        <taxon>Scalidophora</taxon>
        <taxon>Priapulida</taxon>
        <taxon>Priapulimorpha</taxon>
        <taxon>Priapulimorphida</taxon>
        <taxon>Priapulidae</taxon>
        <taxon>Priapulus</taxon>
    </lineage>
</organism>
<dbReference type="RefSeq" id="XP_014677290.1">
    <property type="nucleotide sequence ID" value="XM_014821804.1"/>
</dbReference>
<protein>
    <submittedName>
        <fullName evidence="3">Uncharacterized protein LOC106817152</fullName>
    </submittedName>
</protein>
<dbReference type="Proteomes" id="UP000695022">
    <property type="component" value="Unplaced"/>
</dbReference>
<feature type="region of interest" description="Disordered" evidence="1">
    <location>
        <begin position="104"/>
        <end position="156"/>
    </location>
</feature>
<accession>A0ABM1EYL9</accession>
<proteinExistence type="predicted"/>